<keyword evidence="8" id="KW-1133">Transmembrane helix</keyword>
<evidence type="ECO:0000259" key="10">
    <source>
        <dbReference type="Pfam" id="PF20182"/>
    </source>
</evidence>
<sequence>MTSDLPGNLGRVLQTAGVLLLWAAVLLRARPAARHPGQRGLWLAVACAAAALTLHLEAVSAYAAALTGSPRAVGLVKNQAGIVSAGAILHFAVHTTGSRRRTGAVLATTAAVMAALLALAGLGSPHAPGHGPYPTLACPRCAAYWLLLVTVHVAACALCARVCWRYGRSGPHRSVNLGLTLLGWGSASAGLYWLAHYYLMAVEGRPGGVLRLVLSVHAVLCAAVLMVPTALQLRRAAGHARTVWRIWPLWRDLVEAVPHVALGGTRCRPLTLLRPQLPWRQLAYRKVIEVRDALLVLSHYTDPAVSRAARAHVARWGIPAERADAHVTACVLRGARAARLAGADPDPAAEVLAADREACGLAAETAVLLRLTEAYLSPCARAFDPAGTSGTGPAGDAGRTGSAGAPPTPHKNVRNPYGPRRKARNGVSASAMMPPMDDSTLRRKYPHHEWHAVNEGDSGAFVYQLTGGPEPQPELYAKIAPRAPENSAFDLSGEADRLEWLHRHGIPVPRVVERGADDTAAWLVTEAVPGVAAAEEWPEHQRFAVVEAMAELARALHELPVEDCPFDRRLDAAVAEARRNVAEGLVDLDDLQEERAGWTGDQLLAELDRTRPEKEDLVVCHGDLCPNNVLLDPGTCRVTGVIDVGRLGVADRHADIALAARELEIDEDPWFGPAYAERFLERYGAHRVDKEKLAFYQLLDEFF</sequence>
<evidence type="ECO:0000256" key="7">
    <source>
        <dbReference type="SAM" id="MobiDB-lite"/>
    </source>
</evidence>
<dbReference type="EMBL" id="CP017316">
    <property type="protein sequence ID" value="AOT62238.1"/>
    <property type="molecule type" value="Genomic_DNA"/>
</dbReference>
<feature type="transmembrane region" description="Helical" evidence="8">
    <location>
        <begin position="176"/>
        <end position="200"/>
    </location>
</feature>
<feature type="transmembrane region" description="Helical" evidence="8">
    <location>
        <begin position="41"/>
        <end position="66"/>
    </location>
</feature>
<dbReference type="NCBIfam" id="NF033068">
    <property type="entry name" value="APH_3p"/>
    <property type="match status" value="1"/>
</dbReference>
<dbReference type="Proteomes" id="UP000095349">
    <property type="component" value="Chromosome"/>
</dbReference>
<dbReference type="Pfam" id="PF01636">
    <property type="entry name" value="APH"/>
    <property type="match status" value="1"/>
</dbReference>
<keyword evidence="5" id="KW-0067">ATP-binding</keyword>
<evidence type="ECO:0000256" key="4">
    <source>
        <dbReference type="ARBA" id="ARBA00022777"/>
    </source>
</evidence>
<evidence type="ECO:0000256" key="2">
    <source>
        <dbReference type="ARBA" id="ARBA00022679"/>
    </source>
</evidence>
<gene>
    <name evidence="11" type="primary">neo</name>
    <name evidence="11" type="ORF">A4G23_05133</name>
</gene>
<dbReference type="CDD" id="cd05150">
    <property type="entry name" value="APH"/>
    <property type="match status" value="1"/>
</dbReference>
<feature type="transmembrane region" description="Helical" evidence="8">
    <location>
        <begin position="72"/>
        <end position="92"/>
    </location>
</feature>
<dbReference type="Gene3D" id="3.90.1200.10">
    <property type="match status" value="1"/>
</dbReference>
<feature type="transmembrane region" description="Helical" evidence="8">
    <location>
        <begin position="142"/>
        <end position="164"/>
    </location>
</feature>
<dbReference type="PATRIC" id="fig|285473.5.peg.5406"/>
<keyword evidence="2 11" id="KW-0808">Transferase</keyword>
<feature type="transmembrane region" description="Helical" evidence="8">
    <location>
        <begin position="12"/>
        <end position="29"/>
    </location>
</feature>
<evidence type="ECO:0000259" key="9">
    <source>
        <dbReference type="Pfam" id="PF01636"/>
    </source>
</evidence>
<organism evidence="11 12">
    <name type="scientific">Streptomyces rubrolavendulae</name>
    <dbReference type="NCBI Taxonomy" id="285473"/>
    <lineage>
        <taxon>Bacteria</taxon>
        <taxon>Bacillati</taxon>
        <taxon>Actinomycetota</taxon>
        <taxon>Actinomycetes</taxon>
        <taxon>Kitasatosporales</taxon>
        <taxon>Streptomycetaceae</taxon>
        <taxon>Streptomyces</taxon>
    </lineage>
</organism>
<keyword evidence="4" id="KW-0418">Kinase</keyword>
<comment type="similarity">
    <text evidence="1">Belongs to the aminoglycoside phosphotransferase family.</text>
</comment>
<dbReference type="AlphaFoldDB" id="A0A1D8G9Y6"/>
<dbReference type="InterPro" id="IPR046675">
    <property type="entry name" value="DUF6545"/>
</dbReference>
<keyword evidence="8" id="KW-0472">Membrane</keyword>
<evidence type="ECO:0000256" key="6">
    <source>
        <dbReference type="ARBA" id="ARBA00023251"/>
    </source>
</evidence>
<feature type="region of interest" description="Disordered" evidence="7">
    <location>
        <begin position="386"/>
        <end position="436"/>
    </location>
</feature>
<dbReference type="InterPro" id="IPR011009">
    <property type="entry name" value="Kinase-like_dom_sf"/>
</dbReference>
<accession>A0A1D8G9Y6</accession>
<keyword evidence="6" id="KW-0046">Antibiotic resistance</keyword>
<evidence type="ECO:0000256" key="1">
    <source>
        <dbReference type="ARBA" id="ARBA00006219"/>
    </source>
</evidence>
<dbReference type="InterPro" id="IPR002575">
    <property type="entry name" value="Aminoglycoside_PTrfase"/>
</dbReference>
<reference evidence="11 12" key="1">
    <citation type="submission" date="2016-09" db="EMBL/GenBank/DDBJ databases">
        <title>Streptomyces rubrolavendulae MJM4426 Genome sequencing and assembly.</title>
        <authorList>
            <person name="Kim J.-G."/>
        </authorList>
    </citation>
    <scope>NUCLEOTIDE SEQUENCE [LARGE SCALE GENOMIC DNA]</scope>
    <source>
        <strain evidence="11 12">MJM4426</strain>
    </source>
</reference>
<dbReference type="Gene3D" id="3.30.200.20">
    <property type="entry name" value="Phosphorylase Kinase, domain 1"/>
    <property type="match status" value="1"/>
</dbReference>
<dbReference type="NCBIfam" id="NF042915">
    <property type="entry name" value="MAB_1171c_fam"/>
    <property type="match status" value="1"/>
</dbReference>
<dbReference type="SUPFAM" id="SSF56112">
    <property type="entry name" value="Protein kinase-like (PK-like)"/>
    <property type="match status" value="1"/>
</dbReference>
<proteinExistence type="inferred from homology"/>
<evidence type="ECO:0000256" key="5">
    <source>
        <dbReference type="ARBA" id="ARBA00022840"/>
    </source>
</evidence>
<dbReference type="EC" id="2.7.1.95" evidence="11"/>
<dbReference type="GO" id="GO:0008910">
    <property type="term" value="F:kanamycin kinase activity"/>
    <property type="evidence" value="ECO:0007669"/>
    <property type="project" value="UniProtKB-EC"/>
</dbReference>
<feature type="domain" description="Aminoglycoside phosphotransferase" evidence="9">
    <location>
        <begin position="462"/>
        <end position="694"/>
    </location>
</feature>
<evidence type="ECO:0000256" key="3">
    <source>
        <dbReference type="ARBA" id="ARBA00022741"/>
    </source>
</evidence>
<keyword evidence="8" id="KW-0812">Transmembrane</keyword>
<dbReference type="InterPro" id="IPR051678">
    <property type="entry name" value="AGP_Transferase"/>
</dbReference>
<dbReference type="PANTHER" id="PTHR21310">
    <property type="entry name" value="AMINOGLYCOSIDE PHOSPHOTRANSFERASE-RELATED-RELATED"/>
    <property type="match status" value="1"/>
</dbReference>
<evidence type="ECO:0000313" key="11">
    <source>
        <dbReference type="EMBL" id="AOT62238.1"/>
    </source>
</evidence>
<keyword evidence="12" id="KW-1185">Reference proteome</keyword>
<dbReference type="KEGG" id="srn:A4G23_05133"/>
<dbReference type="Pfam" id="PF20182">
    <property type="entry name" value="DUF6545"/>
    <property type="match status" value="1"/>
</dbReference>
<dbReference type="InterPro" id="IPR024165">
    <property type="entry name" value="Kan/Strep_kinase"/>
</dbReference>
<dbReference type="PANTHER" id="PTHR21310:SF41">
    <property type="entry name" value="3'-PHOSPHOTRANSFERASE, PUTATIVE-RELATED"/>
    <property type="match status" value="1"/>
</dbReference>
<dbReference type="GO" id="GO:0005524">
    <property type="term" value="F:ATP binding"/>
    <property type="evidence" value="ECO:0007669"/>
    <property type="project" value="UniProtKB-KW"/>
</dbReference>
<evidence type="ECO:0000256" key="8">
    <source>
        <dbReference type="SAM" id="Phobius"/>
    </source>
</evidence>
<dbReference type="STRING" id="285473.A4G23_05133"/>
<protein>
    <submittedName>
        <fullName evidence="11">Aminoglycoside 3'-phosphotransferase</fullName>
        <ecNumber evidence="11">2.7.1.95</ecNumber>
    </submittedName>
</protein>
<feature type="transmembrane region" description="Helical" evidence="8">
    <location>
        <begin position="104"/>
        <end position="122"/>
    </location>
</feature>
<dbReference type="GO" id="GO:0046677">
    <property type="term" value="P:response to antibiotic"/>
    <property type="evidence" value="ECO:0007669"/>
    <property type="project" value="UniProtKB-KW"/>
</dbReference>
<keyword evidence="3" id="KW-0547">Nucleotide-binding</keyword>
<feature type="domain" description="DUF6545" evidence="10">
    <location>
        <begin position="238"/>
        <end position="376"/>
    </location>
</feature>
<name>A0A1D8G9Y6_9ACTN</name>
<dbReference type="InterPro" id="IPR050039">
    <property type="entry name" value="MAB_1171c-like"/>
</dbReference>
<evidence type="ECO:0000313" key="12">
    <source>
        <dbReference type="Proteomes" id="UP000095349"/>
    </source>
</evidence>
<dbReference type="NCBIfam" id="NF032897">
    <property type="entry name" value="APH_3p_V"/>
    <property type="match status" value="1"/>
</dbReference>
<feature type="transmembrane region" description="Helical" evidence="8">
    <location>
        <begin position="212"/>
        <end position="231"/>
    </location>
</feature>